<evidence type="ECO:0000256" key="1">
    <source>
        <dbReference type="SAM" id="Phobius"/>
    </source>
</evidence>
<organism evidence="2 3">
    <name type="scientific">Panaeolus cyanescens</name>
    <dbReference type="NCBI Taxonomy" id="181874"/>
    <lineage>
        <taxon>Eukaryota</taxon>
        <taxon>Fungi</taxon>
        <taxon>Dikarya</taxon>
        <taxon>Basidiomycota</taxon>
        <taxon>Agaricomycotina</taxon>
        <taxon>Agaricomycetes</taxon>
        <taxon>Agaricomycetidae</taxon>
        <taxon>Agaricales</taxon>
        <taxon>Agaricineae</taxon>
        <taxon>Galeropsidaceae</taxon>
        <taxon>Panaeolus</taxon>
    </lineage>
</organism>
<dbReference type="OrthoDB" id="2896404at2759"/>
<dbReference type="EMBL" id="NHTK01006048">
    <property type="protein sequence ID" value="PPQ66227.1"/>
    <property type="molecule type" value="Genomic_DNA"/>
</dbReference>
<keyword evidence="1" id="KW-0472">Membrane</keyword>
<feature type="transmembrane region" description="Helical" evidence="1">
    <location>
        <begin position="94"/>
        <end position="123"/>
    </location>
</feature>
<protein>
    <submittedName>
        <fullName evidence="2">Uncharacterized protein</fullName>
    </submittedName>
</protein>
<comment type="caution">
    <text evidence="2">The sequence shown here is derived from an EMBL/GenBank/DDBJ whole genome shotgun (WGS) entry which is preliminary data.</text>
</comment>
<feature type="transmembrane region" description="Helical" evidence="1">
    <location>
        <begin position="37"/>
        <end position="56"/>
    </location>
</feature>
<keyword evidence="1" id="KW-0812">Transmembrane</keyword>
<dbReference type="InParanoid" id="A0A409VJ29"/>
<gene>
    <name evidence="2" type="ORF">CVT24_000339</name>
</gene>
<name>A0A409VJ29_9AGAR</name>
<keyword evidence="3" id="KW-1185">Reference proteome</keyword>
<feature type="transmembrane region" description="Helical" evidence="1">
    <location>
        <begin position="192"/>
        <end position="215"/>
    </location>
</feature>
<evidence type="ECO:0000313" key="2">
    <source>
        <dbReference type="EMBL" id="PPQ66227.1"/>
    </source>
</evidence>
<sequence>MTVSGMMTRELVVDGFTGDAAGYEPVRRAYVIAFDTVALLSIVCLFTILATAYFAPSIRRTGTWFAFLGSWLITSISYVLLIRQQIGPPPDRGLCLFQAMLIYSNPVLSALTSLSFILELGVMNPQWVRRDPSGLYCHLSKPIALSVTSAIVIACMVFLLLLEALVAFTYYRNWKITQEFKELNRSSVNFSVTVRFVAFNIGVFFALTFGFWSFVPKTLVNSARLDLALGSLPLIASIVFGSHKDFFRVWFPCLQDRESQKNNLY</sequence>
<feature type="transmembrane region" description="Helical" evidence="1">
    <location>
        <begin position="143"/>
        <end position="171"/>
    </location>
</feature>
<accession>A0A409VJ29</accession>
<dbReference type="STRING" id="181874.A0A409VJ29"/>
<proteinExistence type="predicted"/>
<reference evidence="2 3" key="1">
    <citation type="journal article" date="2018" name="Evol. Lett.">
        <title>Horizontal gene cluster transfer increased hallucinogenic mushroom diversity.</title>
        <authorList>
            <person name="Reynolds H.T."/>
            <person name="Vijayakumar V."/>
            <person name="Gluck-Thaler E."/>
            <person name="Korotkin H.B."/>
            <person name="Matheny P.B."/>
            <person name="Slot J.C."/>
        </authorList>
    </citation>
    <scope>NUCLEOTIDE SEQUENCE [LARGE SCALE GENOMIC DNA]</scope>
    <source>
        <strain evidence="2 3">2629</strain>
    </source>
</reference>
<dbReference type="AlphaFoldDB" id="A0A409VJ29"/>
<evidence type="ECO:0000313" key="3">
    <source>
        <dbReference type="Proteomes" id="UP000284842"/>
    </source>
</evidence>
<dbReference type="Proteomes" id="UP000284842">
    <property type="component" value="Unassembled WGS sequence"/>
</dbReference>
<keyword evidence="1" id="KW-1133">Transmembrane helix</keyword>
<feature type="transmembrane region" description="Helical" evidence="1">
    <location>
        <begin position="62"/>
        <end position="82"/>
    </location>
</feature>
<feature type="transmembrane region" description="Helical" evidence="1">
    <location>
        <begin position="227"/>
        <end position="247"/>
    </location>
</feature>